<accession>A0ABN2GBS0</accession>
<comment type="caution">
    <text evidence="2">The sequence shown here is derived from an EMBL/GenBank/DDBJ whole genome shotgun (WGS) entry which is preliminary data.</text>
</comment>
<reference evidence="2 3" key="1">
    <citation type="journal article" date="2019" name="Int. J. Syst. Evol. Microbiol.">
        <title>The Global Catalogue of Microorganisms (GCM) 10K type strain sequencing project: providing services to taxonomists for standard genome sequencing and annotation.</title>
        <authorList>
            <consortium name="The Broad Institute Genomics Platform"/>
            <consortium name="The Broad Institute Genome Sequencing Center for Infectious Disease"/>
            <person name="Wu L."/>
            <person name="Ma J."/>
        </authorList>
    </citation>
    <scope>NUCLEOTIDE SEQUENCE [LARGE SCALE GENOMIC DNA]</scope>
    <source>
        <strain evidence="2 3">JCM 14718</strain>
    </source>
</reference>
<evidence type="ECO:0000313" key="3">
    <source>
        <dbReference type="Proteomes" id="UP001500618"/>
    </source>
</evidence>
<protein>
    <submittedName>
        <fullName evidence="2">Uncharacterized protein</fullName>
    </submittedName>
</protein>
<gene>
    <name evidence="2" type="ORF">GCM10009765_16890</name>
</gene>
<name>A0ABN2GBS0_9ACTN</name>
<evidence type="ECO:0000313" key="2">
    <source>
        <dbReference type="EMBL" id="GAA1668221.1"/>
    </source>
</evidence>
<dbReference type="Proteomes" id="UP001500618">
    <property type="component" value="Unassembled WGS sequence"/>
</dbReference>
<organism evidence="2 3">
    <name type="scientific">Fodinicola feengrottensis</name>
    <dbReference type="NCBI Taxonomy" id="435914"/>
    <lineage>
        <taxon>Bacteria</taxon>
        <taxon>Bacillati</taxon>
        <taxon>Actinomycetota</taxon>
        <taxon>Actinomycetes</taxon>
        <taxon>Mycobacteriales</taxon>
        <taxon>Fodinicola</taxon>
    </lineage>
</organism>
<proteinExistence type="predicted"/>
<dbReference type="EMBL" id="BAAANY010000007">
    <property type="protein sequence ID" value="GAA1668221.1"/>
    <property type="molecule type" value="Genomic_DNA"/>
</dbReference>
<keyword evidence="3" id="KW-1185">Reference proteome</keyword>
<feature type="region of interest" description="Disordered" evidence="1">
    <location>
        <begin position="35"/>
        <end position="55"/>
    </location>
</feature>
<evidence type="ECO:0000256" key="1">
    <source>
        <dbReference type="SAM" id="MobiDB-lite"/>
    </source>
</evidence>
<sequence>MLDTDLEDFHADAFGDIRAEIIAQGRLLGSVATAGQAAPPYGQNPSRSRGGRGVRPGCRCRRGSLAATALILHPGIFSARLRQDATSDRADPGGSCRT</sequence>